<keyword evidence="3 6" id="KW-0274">FAD</keyword>
<keyword evidence="5 6" id="KW-0560">Oxidoreductase</keyword>
<dbReference type="PIRSF" id="PIRSF000332">
    <property type="entry name" value="FMO"/>
    <property type="match status" value="1"/>
</dbReference>
<dbReference type="SUPFAM" id="SSF51905">
    <property type="entry name" value="FAD/NAD(P)-binding domain"/>
    <property type="match status" value="2"/>
</dbReference>
<keyword evidence="6" id="KW-0503">Monooxygenase</keyword>
<dbReference type="PANTHER" id="PTHR23023">
    <property type="entry name" value="DIMETHYLANILINE MONOOXYGENASE"/>
    <property type="match status" value="1"/>
</dbReference>
<evidence type="ECO:0000256" key="3">
    <source>
        <dbReference type="ARBA" id="ARBA00022827"/>
    </source>
</evidence>
<dbReference type="FunFam" id="3.50.50.60:FF:000403">
    <property type="entry name" value="Flavin-containing monooxygenase"/>
    <property type="match status" value="1"/>
</dbReference>
<evidence type="ECO:0000313" key="8">
    <source>
        <dbReference type="Proteomes" id="UP000030748"/>
    </source>
</evidence>
<dbReference type="GO" id="GO:0050661">
    <property type="term" value="F:NADP binding"/>
    <property type="evidence" value="ECO:0007669"/>
    <property type="project" value="InterPro"/>
</dbReference>
<gene>
    <name evidence="7" type="ORF">MIMGU_mgv1a020095mg</name>
</gene>
<dbReference type="GO" id="GO:0004499">
    <property type="term" value="F:N,N-dimethylaniline monooxygenase activity"/>
    <property type="evidence" value="ECO:0007669"/>
    <property type="project" value="InterPro"/>
</dbReference>
<dbReference type="EC" id="1.-.-.-" evidence="6"/>
<protein>
    <recommendedName>
        <fullName evidence="6">Flavin-containing monooxygenase</fullName>
        <ecNumber evidence="6">1.-.-.-</ecNumber>
    </recommendedName>
</protein>
<name>A0A022RDB4_ERYGU</name>
<keyword evidence="8" id="KW-1185">Reference proteome</keyword>
<dbReference type="InterPro" id="IPR050346">
    <property type="entry name" value="FMO-like"/>
</dbReference>
<evidence type="ECO:0000256" key="1">
    <source>
        <dbReference type="ARBA" id="ARBA00009183"/>
    </source>
</evidence>
<comment type="similarity">
    <text evidence="1 6">Belongs to the FMO family.</text>
</comment>
<dbReference type="Gene3D" id="3.50.50.60">
    <property type="entry name" value="FAD/NAD(P)-binding domain"/>
    <property type="match status" value="2"/>
</dbReference>
<organism evidence="7 8">
    <name type="scientific">Erythranthe guttata</name>
    <name type="common">Yellow monkey flower</name>
    <name type="synonym">Mimulus guttatus</name>
    <dbReference type="NCBI Taxonomy" id="4155"/>
    <lineage>
        <taxon>Eukaryota</taxon>
        <taxon>Viridiplantae</taxon>
        <taxon>Streptophyta</taxon>
        <taxon>Embryophyta</taxon>
        <taxon>Tracheophyta</taxon>
        <taxon>Spermatophyta</taxon>
        <taxon>Magnoliopsida</taxon>
        <taxon>eudicotyledons</taxon>
        <taxon>Gunneridae</taxon>
        <taxon>Pentapetalae</taxon>
        <taxon>asterids</taxon>
        <taxon>lamiids</taxon>
        <taxon>Lamiales</taxon>
        <taxon>Phrymaceae</taxon>
        <taxon>Erythranthe</taxon>
    </lineage>
</organism>
<dbReference type="InterPro" id="IPR020946">
    <property type="entry name" value="Flavin_mOase-like"/>
</dbReference>
<dbReference type="OMA" id="CIAQVHI"/>
<keyword evidence="2 6" id="KW-0285">Flavoprotein</keyword>
<dbReference type="InterPro" id="IPR000960">
    <property type="entry name" value="Flavin_mOase"/>
</dbReference>
<dbReference type="FunFam" id="3.50.50.60:FF:000169">
    <property type="entry name" value="Flavin-containing monooxygenase"/>
    <property type="match status" value="1"/>
</dbReference>
<dbReference type="STRING" id="4155.A0A022RDB4"/>
<dbReference type="EMBL" id="KI630513">
    <property type="protein sequence ID" value="EYU38024.1"/>
    <property type="molecule type" value="Genomic_DNA"/>
</dbReference>
<comment type="cofactor">
    <cofactor evidence="6">
        <name>FAD</name>
        <dbReference type="ChEBI" id="CHEBI:57692"/>
    </cofactor>
</comment>
<dbReference type="AlphaFoldDB" id="A0A022RDB4"/>
<reference evidence="7 8" key="1">
    <citation type="journal article" date="2013" name="Proc. Natl. Acad. Sci. U.S.A.">
        <title>Fine-scale variation in meiotic recombination in Mimulus inferred from population shotgun sequencing.</title>
        <authorList>
            <person name="Hellsten U."/>
            <person name="Wright K.M."/>
            <person name="Jenkins J."/>
            <person name="Shu S."/>
            <person name="Yuan Y."/>
            <person name="Wessler S.R."/>
            <person name="Schmutz J."/>
            <person name="Willis J.H."/>
            <person name="Rokhsar D.S."/>
        </authorList>
    </citation>
    <scope>NUCLEOTIDE SEQUENCE [LARGE SCALE GENOMIC DNA]</scope>
    <source>
        <strain evidence="8">cv. DUN x IM62</strain>
    </source>
</reference>
<sequence>MAAEIEIAILGAGISGLLACKYTLSKGFNPTVFDSNDMIGGVWTKTILTTKLQTPKSLYQFSDFPWPPSVTQNFPSQKQVLDYLHSYAQHHNLIQHINLNTRVLNLTYHGGPSEQEMLTCTFWGGTGQPFGPRGKWQVTVRDTRTLCTQVHQVDFVVLCTGMYSECPNIPEFPADKGPTAFQGNVIHSMDYSTMDHQTASELIQGKRVAVVGFQKSGMDIAMECSSANGIKQPCTLLYRKEHWNMPDYLPWGVPLEFLYQNRFSELLLHKPGQGFLPNLLATLLSPLRWGISKFVESHIKKKLRLEKYGMVPPYSFLKSVNSCTIATVPEGFFERVEQGSIILKKARGFSFCSQGVVIDGETEPLNIDLLILATGFRGVDNLKDAFISPPFRDLMDTKDNGLQLYRRCVHPRIPQVAFIGFSESIANLFTSEMTCRWLAELLDGTFNLPIIKEMEKDAYEWDEYMKKSSGEYYNSRSCLAGVQIWYNDQLCEDMGWNPKRKKSLLREWFEPYRPIDYA</sequence>
<dbReference type="KEGG" id="egt:105957395"/>
<evidence type="ECO:0000313" key="7">
    <source>
        <dbReference type="EMBL" id="EYU38024.1"/>
    </source>
</evidence>
<dbReference type="OrthoDB" id="66881at2759"/>
<evidence type="ECO:0000256" key="4">
    <source>
        <dbReference type="ARBA" id="ARBA00022857"/>
    </source>
</evidence>
<dbReference type="Proteomes" id="UP000030748">
    <property type="component" value="Unassembled WGS sequence"/>
</dbReference>
<dbReference type="Pfam" id="PF00743">
    <property type="entry name" value="FMO-like"/>
    <property type="match status" value="1"/>
</dbReference>
<dbReference type="PhylomeDB" id="A0A022RDB4"/>
<evidence type="ECO:0000256" key="2">
    <source>
        <dbReference type="ARBA" id="ARBA00022630"/>
    </source>
</evidence>
<keyword evidence="4" id="KW-0521">NADP</keyword>
<evidence type="ECO:0000256" key="6">
    <source>
        <dbReference type="RuleBase" id="RU361177"/>
    </source>
</evidence>
<dbReference type="InterPro" id="IPR036188">
    <property type="entry name" value="FAD/NAD-bd_sf"/>
</dbReference>
<dbReference type="GO" id="GO:0050660">
    <property type="term" value="F:flavin adenine dinucleotide binding"/>
    <property type="evidence" value="ECO:0007669"/>
    <property type="project" value="InterPro"/>
</dbReference>
<evidence type="ECO:0000256" key="5">
    <source>
        <dbReference type="ARBA" id="ARBA00023002"/>
    </source>
</evidence>
<dbReference type="eggNOG" id="KOG1399">
    <property type="taxonomic scope" value="Eukaryota"/>
</dbReference>
<accession>A0A022RDB4</accession>
<dbReference type="GO" id="GO:0004497">
    <property type="term" value="F:monooxygenase activity"/>
    <property type="evidence" value="ECO:0000318"/>
    <property type="project" value="GO_Central"/>
</dbReference>
<proteinExistence type="inferred from homology"/>